<organism evidence="2 3">
    <name type="scientific">Bergeyella zoohelcum</name>
    <dbReference type="NCBI Taxonomy" id="1015"/>
    <lineage>
        <taxon>Bacteria</taxon>
        <taxon>Pseudomonadati</taxon>
        <taxon>Bacteroidota</taxon>
        <taxon>Flavobacteriia</taxon>
        <taxon>Flavobacteriales</taxon>
        <taxon>Weeksellaceae</taxon>
        <taxon>Bergeyella</taxon>
    </lineage>
</organism>
<gene>
    <name evidence="2" type="ORF">NCTC11661_01642</name>
</gene>
<reference evidence="2 3" key="1">
    <citation type="submission" date="2018-06" db="EMBL/GenBank/DDBJ databases">
        <authorList>
            <consortium name="Pathogen Informatics"/>
            <person name="Doyle S."/>
        </authorList>
    </citation>
    <scope>NUCLEOTIDE SEQUENCE [LARGE SCALE GENOMIC DNA]</scope>
    <source>
        <strain evidence="2 3">NCTC11661</strain>
    </source>
</reference>
<accession>A0A380ZT42</accession>
<sequence length="138" mass="15749">MCKLQSHFGYKMKKVGIALALLVTTYAIAQQKQEKCTLPQGIFVMTDEPKEEWVMEVKDGQVIETIRNGEVIIYSTIVQSNPNNCTYFMTVTQVVGNESDVKVGDKYITTVKDIIDNYLYIRTETQKTGMELILLKQK</sequence>
<evidence type="ECO:0000313" key="2">
    <source>
        <dbReference type="EMBL" id="SUV52503.1"/>
    </source>
</evidence>
<keyword evidence="1" id="KW-0732">Signal</keyword>
<name>A0A380ZT42_9FLAO</name>
<feature type="chain" id="PRO_5017078083" description="Lipocalin-like domain-containing protein" evidence="1">
    <location>
        <begin position="30"/>
        <end position="138"/>
    </location>
</feature>
<dbReference type="Proteomes" id="UP000255515">
    <property type="component" value="Unassembled WGS sequence"/>
</dbReference>
<protein>
    <recommendedName>
        <fullName evidence="4">Lipocalin-like domain-containing protein</fullName>
    </recommendedName>
</protein>
<evidence type="ECO:0000256" key="1">
    <source>
        <dbReference type="SAM" id="SignalP"/>
    </source>
</evidence>
<proteinExistence type="predicted"/>
<evidence type="ECO:0008006" key="4">
    <source>
        <dbReference type="Google" id="ProtNLM"/>
    </source>
</evidence>
<evidence type="ECO:0000313" key="3">
    <source>
        <dbReference type="Proteomes" id="UP000255515"/>
    </source>
</evidence>
<dbReference type="EMBL" id="UFTJ01000003">
    <property type="protein sequence ID" value="SUV52503.1"/>
    <property type="molecule type" value="Genomic_DNA"/>
</dbReference>
<feature type="signal peptide" evidence="1">
    <location>
        <begin position="1"/>
        <end position="29"/>
    </location>
</feature>
<dbReference type="AlphaFoldDB" id="A0A380ZT42"/>